<feature type="transmembrane region" description="Helical" evidence="1">
    <location>
        <begin position="109"/>
        <end position="129"/>
    </location>
</feature>
<dbReference type="Proteomes" id="UP001589818">
    <property type="component" value="Unassembled WGS sequence"/>
</dbReference>
<accession>A0ABV6JJ22</accession>
<proteinExistence type="predicted"/>
<sequence length="136" mass="15688">MRRNLLGIGWGIILFICTCTVDFQELIDHLSIRFVLDRNPDWNGLFMINDMDLQDPTYVIQKIGHFFGFFVLSLIVTNRGQWKNGIYVSMGYAALTELLQLFFHRDGRIVDIFIDSAGILLAVAICYYANSWREAS</sequence>
<evidence type="ECO:0000313" key="4">
    <source>
        <dbReference type="Proteomes" id="UP001589818"/>
    </source>
</evidence>
<dbReference type="InterPro" id="IPR006976">
    <property type="entry name" value="VanZ-like"/>
</dbReference>
<dbReference type="Pfam" id="PF04892">
    <property type="entry name" value="VanZ"/>
    <property type="match status" value="1"/>
</dbReference>
<gene>
    <name evidence="3" type="ORF">ACFFJ8_31655</name>
</gene>
<feature type="transmembrane region" description="Helical" evidence="1">
    <location>
        <begin position="84"/>
        <end position="103"/>
    </location>
</feature>
<evidence type="ECO:0000259" key="2">
    <source>
        <dbReference type="Pfam" id="PF04892"/>
    </source>
</evidence>
<keyword evidence="1" id="KW-1133">Transmembrane helix</keyword>
<comment type="caution">
    <text evidence="3">The sequence shown here is derived from an EMBL/GenBank/DDBJ whole genome shotgun (WGS) entry which is preliminary data.</text>
</comment>
<name>A0ABV6JJ22_9BACL</name>
<keyword evidence="4" id="KW-1185">Reference proteome</keyword>
<evidence type="ECO:0000313" key="3">
    <source>
        <dbReference type="EMBL" id="MFC0395913.1"/>
    </source>
</evidence>
<keyword evidence="1" id="KW-0472">Membrane</keyword>
<organism evidence="3 4">
    <name type="scientific">Paenibacillus mendelii</name>
    <dbReference type="NCBI Taxonomy" id="206163"/>
    <lineage>
        <taxon>Bacteria</taxon>
        <taxon>Bacillati</taxon>
        <taxon>Bacillota</taxon>
        <taxon>Bacilli</taxon>
        <taxon>Bacillales</taxon>
        <taxon>Paenibacillaceae</taxon>
        <taxon>Paenibacillus</taxon>
    </lineage>
</organism>
<dbReference type="EMBL" id="JBHLVF010000047">
    <property type="protein sequence ID" value="MFC0395913.1"/>
    <property type="molecule type" value="Genomic_DNA"/>
</dbReference>
<evidence type="ECO:0000256" key="1">
    <source>
        <dbReference type="SAM" id="Phobius"/>
    </source>
</evidence>
<keyword evidence="1" id="KW-0812">Transmembrane</keyword>
<dbReference type="RefSeq" id="WP_204817487.1">
    <property type="nucleotide sequence ID" value="NZ_JANHOF010000002.1"/>
</dbReference>
<protein>
    <submittedName>
        <fullName evidence="3">VanZ family protein</fullName>
    </submittedName>
</protein>
<feature type="domain" description="VanZ-like" evidence="2">
    <location>
        <begin position="49"/>
        <end position="127"/>
    </location>
</feature>
<dbReference type="NCBIfam" id="NF037970">
    <property type="entry name" value="vanZ_1"/>
    <property type="match status" value="1"/>
</dbReference>
<feature type="transmembrane region" description="Helical" evidence="1">
    <location>
        <begin position="59"/>
        <end position="77"/>
    </location>
</feature>
<reference evidence="3 4" key="1">
    <citation type="submission" date="2024-09" db="EMBL/GenBank/DDBJ databases">
        <authorList>
            <person name="Sun Q."/>
            <person name="Mori K."/>
        </authorList>
    </citation>
    <scope>NUCLEOTIDE SEQUENCE [LARGE SCALE GENOMIC DNA]</scope>
    <source>
        <strain evidence="3 4">CCM 4839</strain>
    </source>
</reference>